<dbReference type="AlphaFoldDB" id="A0A540VGK1"/>
<name>A0A540VGK1_9CHLR</name>
<feature type="domain" description="NADPH-dependent FMN reductase-like" evidence="1">
    <location>
        <begin position="1"/>
        <end position="149"/>
    </location>
</feature>
<dbReference type="InterPro" id="IPR029039">
    <property type="entry name" value="Flavoprotein-like_sf"/>
</dbReference>
<dbReference type="Proteomes" id="UP000317371">
    <property type="component" value="Unassembled WGS sequence"/>
</dbReference>
<dbReference type="Gene3D" id="3.40.50.360">
    <property type="match status" value="1"/>
</dbReference>
<dbReference type="FunCoup" id="A0A540VGK1">
    <property type="interactions" value="172"/>
</dbReference>
<dbReference type="OrthoDB" id="9806724at2"/>
<keyword evidence="3" id="KW-1185">Reference proteome</keyword>
<dbReference type="InParanoid" id="A0A540VGK1"/>
<reference evidence="2 3" key="1">
    <citation type="submission" date="2019-06" db="EMBL/GenBank/DDBJ databases">
        <title>Genome sequence of Litorilinea aerophila BAA-2444.</title>
        <authorList>
            <person name="Maclea K.S."/>
            <person name="Maurais E.G."/>
            <person name="Iannazzi L.C."/>
        </authorList>
    </citation>
    <scope>NUCLEOTIDE SEQUENCE [LARGE SCALE GENOMIC DNA]</scope>
    <source>
        <strain evidence="2 3">ATCC BAA-2444</strain>
    </source>
</reference>
<dbReference type="GO" id="GO:0010181">
    <property type="term" value="F:FMN binding"/>
    <property type="evidence" value="ECO:0007669"/>
    <property type="project" value="TreeGrafter"/>
</dbReference>
<dbReference type="EMBL" id="VIGC01000011">
    <property type="protein sequence ID" value="TQE95894.1"/>
    <property type="molecule type" value="Genomic_DNA"/>
</dbReference>
<organism evidence="2 3">
    <name type="scientific">Litorilinea aerophila</name>
    <dbReference type="NCBI Taxonomy" id="1204385"/>
    <lineage>
        <taxon>Bacteria</taxon>
        <taxon>Bacillati</taxon>
        <taxon>Chloroflexota</taxon>
        <taxon>Caldilineae</taxon>
        <taxon>Caldilineales</taxon>
        <taxon>Caldilineaceae</taxon>
        <taxon>Litorilinea</taxon>
    </lineage>
</organism>
<proteinExistence type="predicted"/>
<dbReference type="PANTHER" id="PTHR30543">
    <property type="entry name" value="CHROMATE REDUCTASE"/>
    <property type="match status" value="1"/>
</dbReference>
<accession>A0A540VGK1</accession>
<dbReference type="GO" id="GO:0005829">
    <property type="term" value="C:cytosol"/>
    <property type="evidence" value="ECO:0007669"/>
    <property type="project" value="TreeGrafter"/>
</dbReference>
<sequence length="185" mass="20727">MQVLAFAGSLRQHSYNRALLRAAVELAPAQMQIHIFDLSPLPLYNADVEAAGTPPAVRTFQRQIAAADALLIATPEYNYSVSGVLKNALDWASRRLSAEELPALNGKPAAILGAGGRFGTVRAQAHLRYILLHNDVKVLNKPELMIPRASQFFDEEGRLVDEELRERLRDLLDALYEWTLLFRHR</sequence>
<dbReference type="InterPro" id="IPR050712">
    <property type="entry name" value="NAD(P)H-dep_reductase"/>
</dbReference>
<gene>
    <name evidence="2" type="ORF">FKZ61_10115</name>
</gene>
<dbReference type="GO" id="GO:0016491">
    <property type="term" value="F:oxidoreductase activity"/>
    <property type="evidence" value="ECO:0007669"/>
    <property type="project" value="InterPro"/>
</dbReference>
<comment type="caution">
    <text evidence="2">The sequence shown here is derived from an EMBL/GenBank/DDBJ whole genome shotgun (WGS) entry which is preliminary data.</text>
</comment>
<dbReference type="PANTHER" id="PTHR30543:SF21">
    <property type="entry name" value="NAD(P)H-DEPENDENT FMN REDUCTASE LOT6"/>
    <property type="match status" value="1"/>
</dbReference>
<dbReference type="InterPro" id="IPR005025">
    <property type="entry name" value="FMN_Rdtase-like_dom"/>
</dbReference>
<evidence type="ECO:0000313" key="3">
    <source>
        <dbReference type="Proteomes" id="UP000317371"/>
    </source>
</evidence>
<dbReference type="SUPFAM" id="SSF52218">
    <property type="entry name" value="Flavoproteins"/>
    <property type="match status" value="1"/>
</dbReference>
<evidence type="ECO:0000259" key="1">
    <source>
        <dbReference type="Pfam" id="PF03358"/>
    </source>
</evidence>
<dbReference type="Pfam" id="PF03358">
    <property type="entry name" value="FMN_red"/>
    <property type="match status" value="1"/>
</dbReference>
<protein>
    <submittedName>
        <fullName evidence="2">NAD(P)H-dependent oxidoreductase</fullName>
    </submittedName>
</protein>
<evidence type="ECO:0000313" key="2">
    <source>
        <dbReference type="EMBL" id="TQE95894.1"/>
    </source>
</evidence>